<accession>A0A0C9XD20</accession>
<feature type="region of interest" description="Disordered" evidence="2">
    <location>
        <begin position="123"/>
        <end position="150"/>
    </location>
</feature>
<evidence type="ECO:0008006" key="5">
    <source>
        <dbReference type="Google" id="ProtNLM"/>
    </source>
</evidence>
<dbReference type="AlphaFoldDB" id="A0A0C9XD20"/>
<dbReference type="PANTHER" id="PTHR15885:SF1">
    <property type="entry name" value="COILED-COIL DOMAIN-CONTAINING PROTEIN 174"/>
    <property type="match status" value="1"/>
</dbReference>
<dbReference type="STRING" id="1095629.A0A0C9XD20"/>
<evidence type="ECO:0000256" key="2">
    <source>
        <dbReference type="SAM" id="MobiDB-lite"/>
    </source>
</evidence>
<reference evidence="4" key="2">
    <citation type="submission" date="2015-01" db="EMBL/GenBank/DDBJ databases">
        <title>Evolutionary Origins and Diversification of the Mycorrhizal Mutualists.</title>
        <authorList>
            <consortium name="DOE Joint Genome Institute"/>
            <consortium name="Mycorrhizal Genomics Consortium"/>
            <person name="Kohler A."/>
            <person name="Kuo A."/>
            <person name="Nagy L.G."/>
            <person name="Floudas D."/>
            <person name="Copeland A."/>
            <person name="Barry K.W."/>
            <person name="Cichocki N."/>
            <person name="Veneault-Fourrey C."/>
            <person name="LaButti K."/>
            <person name="Lindquist E.A."/>
            <person name="Lipzen A."/>
            <person name="Lundell T."/>
            <person name="Morin E."/>
            <person name="Murat C."/>
            <person name="Riley R."/>
            <person name="Ohm R."/>
            <person name="Sun H."/>
            <person name="Tunlid A."/>
            <person name="Henrissat B."/>
            <person name="Grigoriev I.V."/>
            <person name="Hibbett D.S."/>
            <person name="Martin F."/>
        </authorList>
    </citation>
    <scope>NUCLEOTIDE SEQUENCE [LARGE SCALE GENOMIC DNA]</scope>
    <source>
        <strain evidence="4">LaAM-08-1</strain>
    </source>
</reference>
<feature type="compositionally biased region" description="Basic and acidic residues" evidence="2">
    <location>
        <begin position="251"/>
        <end position="265"/>
    </location>
</feature>
<dbReference type="EMBL" id="KN838536">
    <property type="protein sequence ID" value="KIK10150.1"/>
    <property type="molecule type" value="Genomic_DNA"/>
</dbReference>
<dbReference type="InterPro" id="IPR025066">
    <property type="entry name" value="CCDC174-like"/>
</dbReference>
<sequence>MSHASKAKAKGVSASSFFDLKAELSKKEAEFAKSKAAGKSLAIVGGVKRPEKKPTVWARQNKGVNSRASRDVELEAISKPTLESARAALERKAKIYDKLKRGKTGGLTDRQYDALLVDFDTMPNASYESGSEDEDESLTVPRPPNDEHDPIIEYEDEFGRVRTARRSEVPRNLVPAREEEVDQDEDIIIRNPVNHFPVYEPSAERVTEIEKAFAEENNPLGVHFDASKEIRAKGAGFYQFSADEETRKAQMEELKASREETERARQGTGALDLKPGEVEGMDEVDVPGSTGTKSRAMEKRKRELEERRKLIEAKRRKVDMPAANMMDSSTEPAVPGPSTTSASVPVPNDPFATLEVQSSSKAKDSGKAKTTAFPDAYAAPVLEADAFLSQLEEVFLVSMKKNR</sequence>
<name>A0A0C9XD20_9AGAR</name>
<feature type="compositionally biased region" description="Basic and acidic residues" evidence="2">
    <location>
        <begin position="295"/>
        <end position="313"/>
    </location>
</feature>
<dbReference type="PANTHER" id="PTHR15885">
    <property type="entry name" value="COILED-COIL DOMAIN-CONTAINING PROTEIN 174"/>
    <property type="match status" value="1"/>
</dbReference>
<evidence type="ECO:0000313" key="3">
    <source>
        <dbReference type="EMBL" id="KIK10150.1"/>
    </source>
</evidence>
<gene>
    <name evidence="3" type="ORF">K443DRAFT_670775</name>
</gene>
<dbReference type="HOGENOM" id="CLU_721907_0_0_1"/>
<organism evidence="3 4">
    <name type="scientific">Laccaria amethystina LaAM-08-1</name>
    <dbReference type="NCBI Taxonomy" id="1095629"/>
    <lineage>
        <taxon>Eukaryota</taxon>
        <taxon>Fungi</taxon>
        <taxon>Dikarya</taxon>
        <taxon>Basidiomycota</taxon>
        <taxon>Agaricomycotina</taxon>
        <taxon>Agaricomycetes</taxon>
        <taxon>Agaricomycetidae</taxon>
        <taxon>Agaricales</taxon>
        <taxon>Agaricineae</taxon>
        <taxon>Hydnangiaceae</taxon>
        <taxon>Laccaria</taxon>
    </lineage>
</organism>
<dbReference type="GO" id="GO:0005634">
    <property type="term" value="C:nucleus"/>
    <property type="evidence" value="ECO:0007669"/>
    <property type="project" value="TreeGrafter"/>
</dbReference>
<reference evidence="3 4" key="1">
    <citation type="submission" date="2014-04" db="EMBL/GenBank/DDBJ databases">
        <authorList>
            <consortium name="DOE Joint Genome Institute"/>
            <person name="Kuo A."/>
            <person name="Kohler A."/>
            <person name="Nagy L.G."/>
            <person name="Floudas D."/>
            <person name="Copeland A."/>
            <person name="Barry K.W."/>
            <person name="Cichocki N."/>
            <person name="Veneault-Fourrey C."/>
            <person name="LaButti K."/>
            <person name="Lindquist E.A."/>
            <person name="Lipzen A."/>
            <person name="Lundell T."/>
            <person name="Morin E."/>
            <person name="Murat C."/>
            <person name="Sun H."/>
            <person name="Tunlid A."/>
            <person name="Henrissat B."/>
            <person name="Grigoriev I.V."/>
            <person name="Hibbett D.S."/>
            <person name="Martin F."/>
            <person name="Nordberg H.P."/>
            <person name="Cantor M.N."/>
            <person name="Hua S.X."/>
        </authorList>
    </citation>
    <scope>NUCLEOTIDE SEQUENCE [LARGE SCALE GENOMIC DNA]</scope>
    <source>
        <strain evidence="3 4">LaAM-08-1</strain>
    </source>
</reference>
<dbReference type="OrthoDB" id="333551at2759"/>
<feature type="region of interest" description="Disordered" evidence="2">
    <location>
        <begin position="251"/>
        <end position="370"/>
    </location>
</feature>
<dbReference type="Proteomes" id="UP000054477">
    <property type="component" value="Unassembled WGS sequence"/>
</dbReference>
<keyword evidence="4" id="KW-1185">Reference proteome</keyword>
<protein>
    <recommendedName>
        <fullName evidence="5">Coiled-coil domain-containing protein 174</fullName>
    </recommendedName>
</protein>
<dbReference type="Pfam" id="PF13300">
    <property type="entry name" value="DUF4078"/>
    <property type="match status" value="1"/>
</dbReference>
<evidence type="ECO:0000256" key="1">
    <source>
        <dbReference type="ARBA" id="ARBA00023054"/>
    </source>
</evidence>
<evidence type="ECO:0000313" key="4">
    <source>
        <dbReference type="Proteomes" id="UP000054477"/>
    </source>
</evidence>
<keyword evidence="1" id="KW-0175">Coiled coil</keyword>
<feature type="compositionally biased region" description="Polar residues" evidence="2">
    <location>
        <begin position="326"/>
        <end position="343"/>
    </location>
</feature>
<proteinExistence type="predicted"/>